<keyword evidence="1" id="KW-0805">Transcription regulation</keyword>
<accession>A0A3S3P2B0</accession>
<evidence type="ECO:0000256" key="2">
    <source>
        <dbReference type="ARBA" id="ARBA00023163"/>
    </source>
</evidence>
<proteinExistence type="predicted"/>
<dbReference type="SUPFAM" id="SSF47459">
    <property type="entry name" value="HLH, helix-loop-helix DNA-binding domain"/>
    <property type="match status" value="1"/>
</dbReference>
<comment type="caution">
    <text evidence="4">The sequence shown here is derived from an EMBL/GenBank/DDBJ whole genome shotgun (WGS) entry which is preliminary data.</text>
</comment>
<dbReference type="OrthoDB" id="778365at2759"/>
<dbReference type="PANTHER" id="PTHR46196:SF1">
    <property type="entry name" value="TRANSCRIPTION FACTOR EMB1444-RELATED"/>
    <property type="match status" value="1"/>
</dbReference>
<dbReference type="GO" id="GO:0046983">
    <property type="term" value="F:protein dimerization activity"/>
    <property type="evidence" value="ECO:0007669"/>
    <property type="project" value="InterPro"/>
</dbReference>
<dbReference type="PANTHER" id="PTHR46196">
    <property type="entry name" value="TRANSCRIPTION FACTOR BHLH155-LIKE ISOFORM X1-RELATED"/>
    <property type="match status" value="1"/>
</dbReference>
<evidence type="ECO:0000256" key="1">
    <source>
        <dbReference type="ARBA" id="ARBA00023015"/>
    </source>
</evidence>
<dbReference type="AlphaFoldDB" id="A0A3S3P2B0"/>
<dbReference type="InterPro" id="IPR036638">
    <property type="entry name" value="HLH_DNA-bd_sf"/>
</dbReference>
<keyword evidence="2" id="KW-0804">Transcription</keyword>
<dbReference type="Pfam" id="PF23176">
    <property type="entry name" value="bHLH_LHW"/>
    <property type="match status" value="1"/>
</dbReference>
<protein>
    <submittedName>
        <fullName evidence="4">Transcription factor EMB1444 isoform X1</fullName>
    </submittedName>
</protein>
<dbReference type="PROSITE" id="PS50888">
    <property type="entry name" value="BHLH"/>
    <property type="match status" value="1"/>
</dbReference>
<evidence type="ECO:0000259" key="3">
    <source>
        <dbReference type="PROSITE" id="PS50888"/>
    </source>
</evidence>
<feature type="domain" description="BHLH" evidence="3">
    <location>
        <begin position="546"/>
        <end position="595"/>
    </location>
</feature>
<dbReference type="STRING" id="337451.A0A3S3P2B0"/>
<dbReference type="InterPro" id="IPR011598">
    <property type="entry name" value="bHLH_dom"/>
</dbReference>
<evidence type="ECO:0000313" key="4">
    <source>
        <dbReference type="EMBL" id="RWR91647.1"/>
    </source>
</evidence>
<evidence type="ECO:0000313" key="5">
    <source>
        <dbReference type="Proteomes" id="UP000283530"/>
    </source>
</evidence>
<dbReference type="Pfam" id="PF14215">
    <property type="entry name" value="bHLH-MYC_N"/>
    <property type="match status" value="1"/>
</dbReference>
<dbReference type="InterPro" id="IPR025610">
    <property type="entry name" value="MYC/MYB_N"/>
</dbReference>
<dbReference type="GO" id="GO:0003700">
    <property type="term" value="F:DNA-binding transcription factor activity"/>
    <property type="evidence" value="ECO:0007669"/>
    <property type="project" value="InterPro"/>
</dbReference>
<dbReference type="InterPro" id="IPR043561">
    <property type="entry name" value="LHW-like"/>
</dbReference>
<keyword evidence="5" id="KW-1185">Reference proteome</keyword>
<name>A0A3S3P2B0_9MAGN</name>
<reference evidence="4 5" key="1">
    <citation type="journal article" date="2019" name="Nat. Plants">
        <title>Stout camphor tree genome fills gaps in understanding of flowering plant genome evolution.</title>
        <authorList>
            <person name="Chaw S.M."/>
            <person name="Liu Y.C."/>
            <person name="Wu Y.W."/>
            <person name="Wang H.Y."/>
            <person name="Lin C.I."/>
            <person name="Wu C.S."/>
            <person name="Ke H.M."/>
            <person name="Chang L.Y."/>
            <person name="Hsu C.Y."/>
            <person name="Yang H.T."/>
            <person name="Sudianto E."/>
            <person name="Hsu M.H."/>
            <person name="Wu K.P."/>
            <person name="Wang L.N."/>
            <person name="Leebens-Mack J.H."/>
            <person name="Tsai I.J."/>
        </authorList>
    </citation>
    <scope>NUCLEOTIDE SEQUENCE [LARGE SCALE GENOMIC DNA]</scope>
    <source>
        <strain evidence="5">cv. Chaw 1501</strain>
        <tissue evidence="4">Young leaves</tissue>
    </source>
</reference>
<sequence>MMGEEMGDRLQQTLRSLCYKTQWKYAVFWKLKRRARMMLTWEDAYFDNHGPSDLSKNTVANMCSTNSLGNLHGSHYMGDPLGLAVAKMSYLVYSLGEGIIGQVAFTGKHRWILADAPASISWSSTDHLDGWQTQFSAGIKTVAVVAVVPYGVVQLGSLDLVAEDLKLVSHIKDVFNLLQYSSAAFLPVSKLADLSPQVGNILNRSEVSNNCPHGFDQGVSNARSTPQPHLLPSSGKYSDFCSDVLPRPGFHQSEIFQTSAELPVFLGETFEFRYSEKDAVKPGSRNPRSDIQKKMHLKLFNNQNINFSVGDLVDACKVDHFRLPLVFDHSDKDKSKSDRFVYHHGEGKQLPDPLGMKLRNDAEGRLKFQGYGSCVDIVNPPLKFSAGCELHEALGSSFKEQDIWVDKASAEIEGIVEAPDEVLSSLCGGSESSEQLLEAVVANACPGNGNITGENSLCKSTHSVLTTESVMQTLKHIKHGSSATDQVHSYALLPKDDTYRHLCSTGGSSELVTVRSPNVTLSKTQDSCSELSEMCMGPAKMGRKRARPGENCRPRPRDRQLIQDRIKELRDIVPNGSKCSIDTLLERTIKHMFFLQSVTSHADKLKKCTESKLCDKVSRLLGTCSGEHGASWALEVGIHSSACPIIVENLNMNGQMLVEMLCEECSLFFKIAEVIKGLGFTILKGVTESRAEKTWACFVVEGQGNGSIQRMDILWSLMQLLQPQA</sequence>
<gene>
    <name evidence="4" type="ORF">CKAN_02081300</name>
</gene>
<organism evidence="4 5">
    <name type="scientific">Cinnamomum micranthum f. kanehirae</name>
    <dbReference type="NCBI Taxonomy" id="337451"/>
    <lineage>
        <taxon>Eukaryota</taxon>
        <taxon>Viridiplantae</taxon>
        <taxon>Streptophyta</taxon>
        <taxon>Embryophyta</taxon>
        <taxon>Tracheophyta</taxon>
        <taxon>Spermatophyta</taxon>
        <taxon>Magnoliopsida</taxon>
        <taxon>Magnoliidae</taxon>
        <taxon>Laurales</taxon>
        <taxon>Lauraceae</taxon>
        <taxon>Cinnamomum</taxon>
    </lineage>
</organism>
<dbReference type="Proteomes" id="UP000283530">
    <property type="component" value="Unassembled WGS sequence"/>
</dbReference>
<dbReference type="EMBL" id="QPKB01000009">
    <property type="protein sequence ID" value="RWR91647.1"/>
    <property type="molecule type" value="Genomic_DNA"/>
</dbReference>